<evidence type="ECO:0000313" key="3">
    <source>
        <dbReference type="Proteomes" id="UP000184063"/>
    </source>
</evidence>
<dbReference type="Proteomes" id="UP000184063">
    <property type="component" value="Unassembled WGS sequence"/>
</dbReference>
<gene>
    <name evidence="2" type="ORF">ASPFODRAFT_77093</name>
</gene>
<organism evidence="2 3">
    <name type="scientific">Aspergillus luchuensis (strain CBS 106.47)</name>
    <dbReference type="NCBI Taxonomy" id="1137211"/>
    <lineage>
        <taxon>Eukaryota</taxon>
        <taxon>Fungi</taxon>
        <taxon>Dikarya</taxon>
        <taxon>Ascomycota</taxon>
        <taxon>Pezizomycotina</taxon>
        <taxon>Eurotiomycetes</taxon>
        <taxon>Eurotiomycetidae</taxon>
        <taxon>Eurotiales</taxon>
        <taxon>Aspergillaceae</taxon>
        <taxon>Aspergillus</taxon>
        <taxon>Aspergillus subgen. Circumdati</taxon>
    </lineage>
</organism>
<reference evidence="3" key="1">
    <citation type="journal article" date="2017" name="Genome Biol.">
        <title>Comparative genomics reveals high biological diversity and specific adaptations in the industrially and medically important fungal genus Aspergillus.</title>
        <authorList>
            <person name="de Vries R.P."/>
            <person name="Riley R."/>
            <person name="Wiebenga A."/>
            <person name="Aguilar-Osorio G."/>
            <person name="Amillis S."/>
            <person name="Uchima C.A."/>
            <person name="Anderluh G."/>
            <person name="Asadollahi M."/>
            <person name="Askin M."/>
            <person name="Barry K."/>
            <person name="Battaglia E."/>
            <person name="Bayram O."/>
            <person name="Benocci T."/>
            <person name="Braus-Stromeyer S.A."/>
            <person name="Caldana C."/>
            <person name="Canovas D."/>
            <person name="Cerqueira G.C."/>
            <person name="Chen F."/>
            <person name="Chen W."/>
            <person name="Choi C."/>
            <person name="Clum A."/>
            <person name="Dos Santos R.A."/>
            <person name="Damasio A.R."/>
            <person name="Diallinas G."/>
            <person name="Emri T."/>
            <person name="Fekete E."/>
            <person name="Flipphi M."/>
            <person name="Freyberg S."/>
            <person name="Gallo A."/>
            <person name="Gournas C."/>
            <person name="Habgood R."/>
            <person name="Hainaut M."/>
            <person name="Harispe M.L."/>
            <person name="Henrissat B."/>
            <person name="Hilden K.S."/>
            <person name="Hope R."/>
            <person name="Hossain A."/>
            <person name="Karabika E."/>
            <person name="Karaffa L."/>
            <person name="Karanyi Z."/>
            <person name="Krasevec N."/>
            <person name="Kuo A."/>
            <person name="Kusch H."/>
            <person name="LaButti K."/>
            <person name="Lagendijk E.L."/>
            <person name="Lapidus A."/>
            <person name="Levasseur A."/>
            <person name="Lindquist E."/>
            <person name="Lipzen A."/>
            <person name="Logrieco A.F."/>
            <person name="MacCabe A."/>
            <person name="Maekelae M.R."/>
            <person name="Malavazi I."/>
            <person name="Melin P."/>
            <person name="Meyer V."/>
            <person name="Mielnichuk N."/>
            <person name="Miskei M."/>
            <person name="Molnar A.P."/>
            <person name="Mule G."/>
            <person name="Ngan C.Y."/>
            <person name="Orejas M."/>
            <person name="Orosz E."/>
            <person name="Ouedraogo J.P."/>
            <person name="Overkamp K.M."/>
            <person name="Park H.-S."/>
            <person name="Perrone G."/>
            <person name="Piumi F."/>
            <person name="Punt P.J."/>
            <person name="Ram A.F."/>
            <person name="Ramon A."/>
            <person name="Rauscher S."/>
            <person name="Record E."/>
            <person name="Riano-Pachon D.M."/>
            <person name="Robert V."/>
            <person name="Roehrig J."/>
            <person name="Ruller R."/>
            <person name="Salamov A."/>
            <person name="Salih N.S."/>
            <person name="Samson R.A."/>
            <person name="Sandor E."/>
            <person name="Sanguinetti M."/>
            <person name="Schuetze T."/>
            <person name="Sepcic K."/>
            <person name="Shelest E."/>
            <person name="Sherlock G."/>
            <person name="Sophianopoulou V."/>
            <person name="Squina F.M."/>
            <person name="Sun H."/>
            <person name="Susca A."/>
            <person name="Todd R.B."/>
            <person name="Tsang A."/>
            <person name="Unkles S.E."/>
            <person name="van de Wiele N."/>
            <person name="van Rossen-Uffink D."/>
            <person name="Oliveira J.V."/>
            <person name="Vesth T.C."/>
            <person name="Visser J."/>
            <person name="Yu J.-H."/>
            <person name="Zhou M."/>
            <person name="Andersen M.R."/>
            <person name="Archer D.B."/>
            <person name="Baker S.E."/>
            <person name="Benoit I."/>
            <person name="Brakhage A.A."/>
            <person name="Braus G.H."/>
            <person name="Fischer R."/>
            <person name="Frisvad J.C."/>
            <person name="Goldman G.H."/>
            <person name="Houbraken J."/>
            <person name="Oakley B."/>
            <person name="Pocsi I."/>
            <person name="Scazzocchio C."/>
            <person name="Seiboth B."/>
            <person name="vanKuyk P.A."/>
            <person name="Wortman J."/>
            <person name="Dyer P.S."/>
            <person name="Grigoriev I.V."/>
        </authorList>
    </citation>
    <scope>NUCLEOTIDE SEQUENCE [LARGE SCALE GENOMIC DNA]</scope>
    <source>
        <strain evidence="3">CBS 106.47</strain>
    </source>
</reference>
<sequence length="258" mass="28425">MHLRRGWLAFECPQDRKSKGNTKLDGDDAEMQSSATGRDGESIPHEMGNSAAGITEEQQEEAGRKQTGGEEGLPNCMNDEAKRRRGKKERMLAAVEAKQAVEPLRALGDSWGEHRIRSVLAPPASQISPVGGGGRKVRPQEVMGVSQSVIMMYAGPGLPKHGSKAQIHTDGMGDDVVMREDCRRNASQKSEREKDRQIEMQQQQVVVGVEEEESEKARESARERQRPERIRKAHLAPLARPGGGVFDPLGDLRRDAGF</sequence>
<feature type="region of interest" description="Disordered" evidence="1">
    <location>
        <begin position="183"/>
        <end position="258"/>
    </location>
</feature>
<feature type="compositionally biased region" description="Basic and acidic residues" evidence="1">
    <location>
        <begin position="183"/>
        <end position="198"/>
    </location>
</feature>
<feature type="compositionally biased region" description="Basic and acidic residues" evidence="1">
    <location>
        <begin position="215"/>
        <end position="230"/>
    </location>
</feature>
<evidence type="ECO:0000313" key="2">
    <source>
        <dbReference type="EMBL" id="OJZ92585.1"/>
    </source>
</evidence>
<proteinExistence type="predicted"/>
<dbReference type="VEuPathDB" id="FungiDB:ASPFODRAFT_77093"/>
<name>A0A1M3U0Q0_ASPLC</name>
<feature type="compositionally biased region" description="Low complexity" evidence="1">
    <location>
        <begin position="199"/>
        <end position="208"/>
    </location>
</feature>
<feature type="compositionally biased region" description="Basic and acidic residues" evidence="1">
    <location>
        <begin position="13"/>
        <end position="26"/>
    </location>
</feature>
<dbReference type="EMBL" id="KV878236">
    <property type="protein sequence ID" value="OJZ92585.1"/>
    <property type="molecule type" value="Genomic_DNA"/>
</dbReference>
<dbReference type="AlphaFoldDB" id="A0A1M3U0Q0"/>
<feature type="region of interest" description="Disordered" evidence="1">
    <location>
        <begin position="1"/>
        <end position="89"/>
    </location>
</feature>
<evidence type="ECO:0000256" key="1">
    <source>
        <dbReference type="SAM" id="MobiDB-lite"/>
    </source>
</evidence>
<protein>
    <submittedName>
        <fullName evidence="2">Uncharacterized protein</fullName>
    </submittedName>
</protein>
<accession>A0A1M3U0Q0</accession>